<dbReference type="AlphaFoldDB" id="A0A409Y324"/>
<dbReference type="InParanoid" id="A0A409Y324"/>
<sequence>MEAAQAASRDIPIQIRSLLCDRCWNEPFSFPNFQKALTSPEESDDRSRGYTYTTPSWKEIDEGENKGCNFCDFLWGDILEYRKSRRDQHLRTEEWPDDDETWRVTLRFGKREEYPHHTFMSTFIGEDMFPSTYEVHTTADDNAASFVPGRNVVWKVSSPECFKFASDDLKDCIANHDCPKPQPTHLPTRVVDCSDPARPRLFVPPNGLQGAYVTLSYVWGQAQPHSTCTTNIDIYINEGIDASLLPQTIKDAIKCTNAIGLRYLWVDTLCIIQDSAEDKNHEISRMCDIYNGAYVTILAACAQKAGDGFLHDRKNPETMDLPFWCPDGRIGRVSVRDQVRAPRDDPVTRRAWCFQEQLLSPRLLIYASHTLQYECQAGIKNVGNANNFLVDEEKEKLRLPQEE</sequence>
<reference evidence="2 3" key="1">
    <citation type="journal article" date="2018" name="Evol. Lett.">
        <title>Horizontal gene cluster transfer increased hallucinogenic mushroom diversity.</title>
        <authorList>
            <person name="Reynolds H.T."/>
            <person name="Vijayakumar V."/>
            <person name="Gluck-Thaler E."/>
            <person name="Korotkin H.B."/>
            <person name="Matheny P.B."/>
            <person name="Slot J.C."/>
        </authorList>
    </citation>
    <scope>NUCLEOTIDE SEQUENCE [LARGE SCALE GENOMIC DNA]</scope>
    <source>
        <strain evidence="2 3">SRW20</strain>
    </source>
</reference>
<dbReference type="PANTHER" id="PTHR33112:SF8">
    <property type="entry name" value="HETEROKARYON INCOMPATIBILITY DOMAIN-CONTAINING PROTEIN"/>
    <property type="match status" value="1"/>
</dbReference>
<feature type="domain" description="Heterokaryon incompatibility" evidence="1">
    <location>
        <begin position="212"/>
        <end position="356"/>
    </location>
</feature>
<accession>A0A409Y324</accession>
<comment type="caution">
    <text evidence="2">The sequence shown here is derived from an EMBL/GenBank/DDBJ whole genome shotgun (WGS) entry which is preliminary data.</text>
</comment>
<dbReference type="Proteomes" id="UP000284706">
    <property type="component" value="Unassembled WGS sequence"/>
</dbReference>
<organism evidence="2 3">
    <name type="scientific">Gymnopilus dilepis</name>
    <dbReference type="NCBI Taxonomy" id="231916"/>
    <lineage>
        <taxon>Eukaryota</taxon>
        <taxon>Fungi</taxon>
        <taxon>Dikarya</taxon>
        <taxon>Basidiomycota</taxon>
        <taxon>Agaricomycotina</taxon>
        <taxon>Agaricomycetes</taxon>
        <taxon>Agaricomycetidae</taxon>
        <taxon>Agaricales</taxon>
        <taxon>Agaricineae</taxon>
        <taxon>Hymenogastraceae</taxon>
        <taxon>Gymnopilus</taxon>
    </lineage>
</organism>
<dbReference type="Pfam" id="PF06985">
    <property type="entry name" value="HET"/>
    <property type="match status" value="1"/>
</dbReference>
<gene>
    <name evidence="2" type="ORF">CVT26_006799</name>
</gene>
<protein>
    <recommendedName>
        <fullName evidence="1">Heterokaryon incompatibility domain-containing protein</fullName>
    </recommendedName>
</protein>
<dbReference type="STRING" id="231916.A0A409Y324"/>
<evidence type="ECO:0000259" key="1">
    <source>
        <dbReference type="Pfam" id="PF06985"/>
    </source>
</evidence>
<name>A0A409Y324_9AGAR</name>
<dbReference type="EMBL" id="NHYE01001257">
    <property type="protein sequence ID" value="PPQ97415.1"/>
    <property type="molecule type" value="Genomic_DNA"/>
</dbReference>
<evidence type="ECO:0000313" key="2">
    <source>
        <dbReference type="EMBL" id="PPQ97415.1"/>
    </source>
</evidence>
<proteinExistence type="predicted"/>
<evidence type="ECO:0000313" key="3">
    <source>
        <dbReference type="Proteomes" id="UP000284706"/>
    </source>
</evidence>
<keyword evidence="3" id="KW-1185">Reference proteome</keyword>
<dbReference type="OrthoDB" id="5125733at2759"/>
<dbReference type="InterPro" id="IPR010730">
    <property type="entry name" value="HET"/>
</dbReference>
<dbReference type="PANTHER" id="PTHR33112">
    <property type="entry name" value="DOMAIN PROTEIN, PUTATIVE-RELATED"/>
    <property type="match status" value="1"/>
</dbReference>